<dbReference type="OrthoDB" id="6376657at2759"/>
<feature type="compositionally biased region" description="Low complexity" evidence="11">
    <location>
        <begin position="31"/>
        <end position="46"/>
    </location>
</feature>
<evidence type="ECO:0000256" key="1">
    <source>
        <dbReference type="ARBA" id="ARBA00004167"/>
    </source>
</evidence>
<dbReference type="InterPro" id="IPR003961">
    <property type="entry name" value="FN3_dom"/>
</dbReference>
<keyword evidence="3 12" id="KW-0812">Transmembrane</keyword>
<dbReference type="InterPro" id="IPR050713">
    <property type="entry name" value="RTP_Phos/Ushers"/>
</dbReference>
<feature type="region of interest" description="Disordered" evidence="11">
    <location>
        <begin position="1186"/>
        <end position="1205"/>
    </location>
</feature>
<feature type="domain" description="Tyrosine specific protein phosphatases" evidence="14">
    <location>
        <begin position="1085"/>
        <end position="1160"/>
    </location>
</feature>
<dbReference type="SMART" id="SM00194">
    <property type="entry name" value="PTPc"/>
    <property type="match status" value="1"/>
</dbReference>
<keyword evidence="8 12" id="KW-0472">Membrane</keyword>
<dbReference type="InterPro" id="IPR029021">
    <property type="entry name" value="Prot-tyrosine_phosphatase-like"/>
</dbReference>
<feature type="domain" description="Tyrosine-protein phosphatase" evidence="13">
    <location>
        <begin position="858"/>
        <end position="1169"/>
    </location>
</feature>
<evidence type="ECO:0000259" key="14">
    <source>
        <dbReference type="PROSITE" id="PS50056"/>
    </source>
</evidence>
<keyword evidence="9" id="KW-0325">Glycoprotein</keyword>
<dbReference type="Proteomes" id="UP000678499">
    <property type="component" value="Unassembled WGS sequence"/>
</dbReference>
<keyword evidence="4" id="KW-0732">Signal</keyword>
<feature type="region of interest" description="Disordered" evidence="11">
    <location>
        <begin position="875"/>
        <end position="903"/>
    </location>
</feature>
<dbReference type="EMBL" id="CAJPEX010002178">
    <property type="protein sequence ID" value="CAG0920596.1"/>
    <property type="molecule type" value="Genomic_DNA"/>
</dbReference>
<feature type="domain" description="Fibronectin type-III" evidence="15">
    <location>
        <begin position="173"/>
        <end position="283"/>
    </location>
</feature>
<dbReference type="EC" id="3.1.3.48" evidence="2"/>
<keyword evidence="7 12" id="KW-1133">Transmembrane helix</keyword>
<dbReference type="Gene3D" id="3.90.190.10">
    <property type="entry name" value="Protein tyrosine phosphatase superfamily"/>
    <property type="match status" value="1"/>
</dbReference>
<protein>
    <recommendedName>
        <fullName evidence="2">protein-tyrosine-phosphatase</fullName>
        <ecNumber evidence="2">3.1.3.48</ecNumber>
    </recommendedName>
</protein>
<dbReference type="GO" id="GO:0048666">
    <property type="term" value="P:neuron development"/>
    <property type="evidence" value="ECO:0007669"/>
    <property type="project" value="UniProtKB-ARBA"/>
</dbReference>
<dbReference type="SUPFAM" id="SSF52799">
    <property type="entry name" value="(Phosphotyrosine protein) phosphatases II"/>
    <property type="match status" value="1"/>
</dbReference>
<evidence type="ECO:0000313" key="17">
    <source>
        <dbReference type="Proteomes" id="UP000678499"/>
    </source>
</evidence>
<reference evidence="16" key="1">
    <citation type="submission" date="2020-11" db="EMBL/GenBank/DDBJ databases">
        <authorList>
            <person name="Tran Van P."/>
        </authorList>
    </citation>
    <scope>NUCLEOTIDE SEQUENCE</scope>
</reference>
<evidence type="ECO:0000313" key="16">
    <source>
        <dbReference type="EMBL" id="CAD7280444.1"/>
    </source>
</evidence>
<feature type="compositionally biased region" description="Low complexity" evidence="11">
    <location>
        <begin position="1191"/>
        <end position="1205"/>
    </location>
</feature>
<accession>A0A7R9BRZ5</accession>
<dbReference type="SUPFAM" id="SSF48726">
    <property type="entry name" value="Immunoglobulin"/>
    <property type="match status" value="1"/>
</dbReference>
<dbReference type="Gene3D" id="2.60.40.10">
    <property type="entry name" value="Immunoglobulins"/>
    <property type="match status" value="4"/>
</dbReference>
<dbReference type="SMART" id="SM00409">
    <property type="entry name" value="IG"/>
    <property type="match status" value="1"/>
</dbReference>
<evidence type="ECO:0000256" key="2">
    <source>
        <dbReference type="ARBA" id="ARBA00013064"/>
    </source>
</evidence>
<feature type="region of interest" description="Disordered" evidence="11">
    <location>
        <begin position="556"/>
        <end position="575"/>
    </location>
</feature>
<dbReference type="PANTHER" id="PTHR46957">
    <property type="entry name" value="CYTOKINE RECEPTOR"/>
    <property type="match status" value="1"/>
</dbReference>
<evidence type="ECO:0000256" key="3">
    <source>
        <dbReference type="ARBA" id="ARBA00022692"/>
    </source>
</evidence>
<feature type="region of interest" description="Disordered" evidence="11">
    <location>
        <begin position="688"/>
        <end position="735"/>
    </location>
</feature>
<keyword evidence="17" id="KW-1185">Reference proteome</keyword>
<keyword evidence="5" id="KW-0378">Hydrolase</keyword>
<dbReference type="PROSITE" id="PS50055">
    <property type="entry name" value="TYR_PHOSPHATASE_PTP"/>
    <property type="match status" value="1"/>
</dbReference>
<dbReference type="InterPro" id="IPR000242">
    <property type="entry name" value="PTP_cat"/>
</dbReference>
<evidence type="ECO:0000256" key="5">
    <source>
        <dbReference type="ARBA" id="ARBA00022801"/>
    </source>
</evidence>
<dbReference type="GO" id="GO:0016020">
    <property type="term" value="C:membrane"/>
    <property type="evidence" value="ECO:0007669"/>
    <property type="project" value="UniProtKB-SubCell"/>
</dbReference>
<evidence type="ECO:0000256" key="8">
    <source>
        <dbReference type="ARBA" id="ARBA00023136"/>
    </source>
</evidence>
<dbReference type="EMBL" id="OA884215">
    <property type="protein sequence ID" value="CAD7280444.1"/>
    <property type="molecule type" value="Genomic_DNA"/>
</dbReference>
<evidence type="ECO:0000256" key="12">
    <source>
        <dbReference type="SAM" id="Phobius"/>
    </source>
</evidence>
<gene>
    <name evidence="16" type="ORF">NMOB1V02_LOCUS8104</name>
</gene>
<evidence type="ECO:0000256" key="11">
    <source>
        <dbReference type="SAM" id="MobiDB-lite"/>
    </source>
</evidence>
<dbReference type="InterPro" id="IPR013783">
    <property type="entry name" value="Ig-like_fold"/>
</dbReference>
<dbReference type="GO" id="GO:0004725">
    <property type="term" value="F:protein tyrosine phosphatase activity"/>
    <property type="evidence" value="ECO:0007669"/>
    <property type="project" value="UniProtKB-EC"/>
</dbReference>
<dbReference type="Pfam" id="PF00041">
    <property type="entry name" value="fn3"/>
    <property type="match status" value="2"/>
</dbReference>
<dbReference type="SMART" id="SM00404">
    <property type="entry name" value="PTPc_motif"/>
    <property type="match status" value="1"/>
</dbReference>
<evidence type="ECO:0000256" key="9">
    <source>
        <dbReference type="ARBA" id="ARBA00023180"/>
    </source>
</evidence>
<feature type="compositionally biased region" description="Basic residues" evidence="11">
    <location>
        <begin position="992"/>
        <end position="1009"/>
    </location>
</feature>
<evidence type="ECO:0000256" key="7">
    <source>
        <dbReference type="ARBA" id="ARBA00022989"/>
    </source>
</evidence>
<dbReference type="Pfam" id="PF00102">
    <property type="entry name" value="Y_phosphatase"/>
    <property type="match status" value="1"/>
</dbReference>
<dbReference type="SMART" id="SM00060">
    <property type="entry name" value="FN3"/>
    <property type="match status" value="3"/>
</dbReference>
<dbReference type="InterPro" id="IPR036116">
    <property type="entry name" value="FN3_sf"/>
</dbReference>
<feature type="region of interest" description="Disordered" evidence="11">
    <location>
        <begin position="974"/>
        <end position="1009"/>
    </location>
</feature>
<feature type="compositionally biased region" description="Low complexity" evidence="11">
    <location>
        <begin position="809"/>
        <end position="833"/>
    </location>
</feature>
<dbReference type="InterPro" id="IPR036179">
    <property type="entry name" value="Ig-like_dom_sf"/>
</dbReference>
<evidence type="ECO:0000256" key="4">
    <source>
        <dbReference type="ARBA" id="ARBA00022729"/>
    </source>
</evidence>
<sequence>MFSSSEVTTKAYRQVSIPCDVLNSWMNATSSSSSSSSTMLLPPSASGDLHHRRSSLSPTQVQSVQWWCSKCVSPELLSLQDSSASLSPSGHHKIAETRLHNSATSSSSSSSSTASGSYSDRIRILPGELSLSLNPVLLQDSGEYYCVVVMQANNANAVKGSGVQLRVQDVPGTPGRPLVMESSSRSANLSWAAPASNGNSQILKYIIFIRELQMGGGGTTASSAAFKEDESVVVPAHGGKEESFQVGGLRPFTVYSFRVAASNSLGDSAASEPSFETVTLREVPSGKPVITAAQNTSATSVRVDWAPPTPDSLHGEFLGYRLSYKPRDAAGNWPVSSEARTVEIPSPNTTATAFTAATFSSQLVAVKKAVDENGLEDLKATLGIYDTLISRILKGKLGYNNSKICRKGASSFERRSFTIRNLLPYTQYLVSLEVFNPEGVGPPTTVMVMTDEGVPSKPRNVLVVKETSDSVKLSWQPPETPNGELRGYRLYFMRDNFTDVRSIHNTSSAAKSVDYVLDRLQPSSKYKVWLKAFTYKNEGDPSDAVWVHTSAPVPGQRAGGVGSLGEEPDVDPGSNRKHLQQLGDDELEPLELLELTCDPELGSIYLHWRQPPSAAVRLDHFYIVVEDTGSGLKQEFRVKASSSTDSHEHKLMLRNLSLPYMERVVIKAAAKSPPHSDRVRFGAAVERSIDDLPPPSTSSSTSSTVRSDSGARVAPCRSSRSLGARVGSSSTATTSLSARAQLANASKMTLMLLIGAVVCSSIMLVLLTISAFMYRRYFRRTSGKQSQRRQPLIRYSPMPDDWWGDQQASNGNSTSSNGKSSSSPSGNDNNAGNTPLLSVASLSNHIHNLRTEGNAALKAEFQTIKAGANPCRSVLELNSGSGSGSTGSGSKSGSRSGNKRGRKRYKGVYLDGWREKQGFLVIPRPAVPSASASYVPSDAAFWALVDTVAASLVVQFKVAADEFIDDEQELAEALRGRPMPHVTNSSSDSSGKSHHHGQHHHQHHHHHRNSLCWEKISEEEEEGSSWSRRVFVCRSSSNEGASVCFGAAADEESGGGSLHPPPQPEQKYLEIWRFNLCDSDHDLSSRFAKFVVRSLHAVLSLSGPTVIHCSPGASQAAGSFVALCALLRQVAATGAMSVMAFCKYLRHADPLLLQDDDQYAFIHDALHMALQQEKFLTSMRGLQHAAGDEGLQQQQQQQHHQQQQYALLHHPHLQQQQQQQQVMLPAFHNMPPMQQLHGGAGSLFGHHQLEDYGAIRPVVQLSSFQQHYLRDGAVAAVVSLAAPAIGGVAPPDVIL</sequence>
<evidence type="ECO:0000256" key="6">
    <source>
        <dbReference type="ARBA" id="ARBA00022912"/>
    </source>
</evidence>
<organism evidence="16">
    <name type="scientific">Notodromas monacha</name>
    <dbReference type="NCBI Taxonomy" id="399045"/>
    <lineage>
        <taxon>Eukaryota</taxon>
        <taxon>Metazoa</taxon>
        <taxon>Ecdysozoa</taxon>
        <taxon>Arthropoda</taxon>
        <taxon>Crustacea</taxon>
        <taxon>Oligostraca</taxon>
        <taxon>Ostracoda</taxon>
        <taxon>Podocopa</taxon>
        <taxon>Podocopida</taxon>
        <taxon>Cypridocopina</taxon>
        <taxon>Cypridoidea</taxon>
        <taxon>Cyprididae</taxon>
        <taxon>Notodromas</taxon>
    </lineage>
</organism>
<dbReference type="InterPro" id="IPR000387">
    <property type="entry name" value="Tyr_Pase_dom"/>
</dbReference>
<dbReference type="InterPro" id="IPR003599">
    <property type="entry name" value="Ig_sub"/>
</dbReference>
<evidence type="ECO:0000259" key="15">
    <source>
        <dbReference type="PROSITE" id="PS50853"/>
    </source>
</evidence>
<keyword evidence="6" id="KW-0904">Protein phosphatase</keyword>
<dbReference type="PROSITE" id="PS50056">
    <property type="entry name" value="TYR_PHOSPHATASE_2"/>
    <property type="match status" value="1"/>
</dbReference>
<dbReference type="PROSITE" id="PS50853">
    <property type="entry name" value="FN3"/>
    <property type="match status" value="2"/>
</dbReference>
<feature type="region of interest" description="Disordered" evidence="11">
    <location>
        <begin position="31"/>
        <end position="54"/>
    </location>
</feature>
<feature type="transmembrane region" description="Helical" evidence="12">
    <location>
        <begin position="750"/>
        <end position="774"/>
    </location>
</feature>
<dbReference type="SUPFAM" id="SSF49265">
    <property type="entry name" value="Fibronectin type III"/>
    <property type="match status" value="2"/>
</dbReference>
<dbReference type="InterPro" id="IPR003595">
    <property type="entry name" value="Tyr_Pase_cat"/>
</dbReference>
<feature type="domain" description="Fibronectin type-III" evidence="15">
    <location>
        <begin position="457"/>
        <end position="552"/>
    </location>
</feature>
<dbReference type="PANTHER" id="PTHR46957:SF3">
    <property type="entry name" value="CYTOKINE RECEPTOR"/>
    <property type="match status" value="1"/>
</dbReference>
<comment type="catalytic activity">
    <reaction evidence="10">
        <text>O-phospho-L-tyrosyl-[protein] + H2O = L-tyrosyl-[protein] + phosphate</text>
        <dbReference type="Rhea" id="RHEA:10684"/>
        <dbReference type="Rhea" id="RHEA-COMP:10136"/>
        <dbReference type="Rhea" id="RHEA-COMP:20101"/>
        <dbReference type="ChEBI" id="CHEBI:15377"/>
        <dbReference type="ChEBI" id="CHEBI:43474"/>
        <dbReference type="ChEBI" id="CHEBI:46858"/>
        <dbReference type="ChEBI" id="CHEBI:61978"/>
        <dbReference type="EC" id="3.1.3.48"/>
    </reaction>
</comment>
<evidence type="ECO:0000259" key="13">
    <source>
        <dbReference type="PROSITE" id="PS50055"/>
    </source>
</evidence>
<dbReference type="CDD" id="cd00063">
    <property type="entry name" value="FN3"/>
    <property type="match status" value="3"/>
</dbReference>
<feature type="region of interest" description="Disordered" evidence="11">
    <location>
        <begin position="783"/>
        <end position="836"/>
    </location>
</feature>
<name>A0A7R9BRZ5_9CRUS</name>
<feature type="compositionally biased region" description="Low complexity" evidence="11">
    <location>
        <begin position="697"/>
        <end position="708"/>
    </location>
</feature>
<evidence type="ECO:0000256" key="10">
    <source>
        <dbReference type="ARBA" id="ARBA00051722"/>
    </source>
</evidence>
<proteinExistence type="predicted"/>
<comment type="subcellular location">
    <subcellularLocation>
        <location evidence="1">Membrane</location>
        <topology evidence="1">Single-pass membrane protein</topology>
    </subcellularLocation>
</comment>